<organism evidence="2 3">
    <name type="scientific">Molorchus minor</name>
    <dbReference type="NCBI Taxonomy" id="1323400"/>
    <lineage>
        <taxon>Eukaryota</taxon>
        <taxon>Metazoa</taxon>
        <taxon>Ecdysozoa</taxon>
        <taxon>Arthropoda</taxon>
        <taxon>Hexapoda</taxon>
        <taxon>Insecta</taxon>
        <taxon>Pterygota</taxon>
        <taxon>Neoptera</taxon>
        <taxon>Endopterygota</taxon>
        <taxon>Coleoptera</taxon>
        <taxon>Polyphaga</taxon>
        <taxon>Cucujiformia</taxon>
        <taxon>Chrysomeloidea</taxon>
        <taxon>Cerambycidae</taxon>
        <taxon>Lamiinae</taxon>
        <taxon>Monochamini</taxon>
        <taxon>Molorchus</taxon>
    </lineage>
</organism>
<dbReference type="Proteomes" id="UP001162164">
    <property type="component" value="Unassembled WGS sequence"/>
</dbReference>
<comment type="caution">
    <text evidence="2">The sequence shown here is derived from an EMBL/GenBank/DDBJ whole genome shotgun (WGS) entry which is preliminary data.</text>
</comment>
<protein>
    <submittedName>
        <fullName evidence="2">Uncharacterized protein</fullName>
    </submittedName>
</protein>
<gene>
    <name evidence="2" type="ORF">NQ317_012729</name>
</gene>
<proteinExistence type="predicted"/>
<keyword evidence="3" id="KW-1185">Reference proteome</keyword>
<evidence type="ECO:0000256" key="1">
    <source>
        <dbReference type="SAM" id="MobiDB-lite"/>
    </source>
</evidence>
<accession>A0ABQ9JMT9</accession>
<sequence length="186" mass="21171">MDNLQYYDDIPKSHFARVEVNPSFRRTTLSDDINVVGLQSATVQTGDWVIQTRPALPENEVQIETRPLPVPEVEIETRPLPLPTPEIETQPIPTPEVEIETRPLPIPEVEIGTRPLPLPTPEIETQPPTPEVEVETRPLPLPNFQKSRPGHFLFQYFQKSKLDHSLSQRAMMNLPCRSTHSPCKSM</sequence>
<evidence type="ECO:0000313" key="3">
    <source>
        <dbReference type="Proteomes" id="UP001162164"/>
    </source>
</evidence>
<name>A0ABQ9JMT9_9CUCU</name>
<evidence type="ECO:0000313" key="2">
    <source>
        <dbReference type="EMBL" id="KAJ8979259.1"/>
    </source>
</evidence>
<feature type="region of interest" description="Disordered" evidence="1">
    <location>
        <begin position="109"/>
        <end position="135"/>
    </location>
</feature>
<reference evidence="2" key="1">
    <citation type="journal article" date="2023" name="Insect Mol. Biol.">
        <title>Genome sequencing provides insights into the evolution of gene families encoding plant cell wall-degrading enzymes in longhorned beetles.</title>
        <authorList>
            <person name="Shin N.R."/>
            <person name="Okamura Y."/>
            <person name="Kirsch R."/>
            <person name="Pauchet Y."/>
        </authorList>
    </citation>
    <scope>NUCLEOTIDE SEQUENCE</scope>
    <source>
        <strain evidence="2">MMC_N1</strain>
    </source>
</reference>
<dbReference type="EMBL" id="JAPWTJ010000357">
    <property type="protein sequence ID" value="KAJ8979259.1"/>
    <property type="molecule type" value="Genomic_DNA"/>
</dbReference>